<evidence type="ECO:0000313" key="3">
    <source>
        <dbReference type="Proteomes" id="UP000636709"/>
    </source>
</evidence>
<dbReference type="EMBL" id="JACEFO010001897">
    <property type="protein sequence ID" value="KAF8695366.1"/>
    <property type="molecule type" value="Genomic_DNA"/>
</dbReference>
<comment type="caution">
    <text evidence="2">The sequence shown here is derived from an EMBL/GenBank/DDBJ whole genome shotgun (WGS) entry which is preliminary data.</text>
</comment>
<sequence>MDEGGQMCHQEGRAADVHQDFDRFVAASLRDSTGGGSFSSEVDLPARDGLELLSTAGLENDARQGRPPRRLRQPPRWPASALAAGSSRAPALAGLRAVELPGLISREARPFPPSVEPDSIRVHGASLYCMLLHCCARRGGKMADFPPFSFSLYSGQPPSSLSLSAGGGRDLAALAGDGEGRRRWRHAMAAMAGWVVGNARVRRPTPRHVADSALSAPFPAPAAEDFTVYRYCIQGTVGIARPCISIIVARPCGEDYDGGGRYGEGGGIERAARAAGP</sequence>
<keyword evidence="3" id="KW-1185">Reference proteome</keyword>
<reference evidence="2" key="1">
    <citation type="submission" date="2020-07" db="EMBL/GenBank/DDBJ databases">
        <title>Genome sequence and genetic diversity analysis of an under-domesticated orphan crop, white fonio (Digitaria exilis).</title>
        <authorList>
            <person name="Bennetzen J.L."/>
            <person name="Chen S."/>
            <person name="Ma X."/>
            <person name="Wang X."/>
            <person name="Yssel A.E.J."/>
            <person name="Chaluvadi S.R."/>
            <person name="Johnson M."/>
            <person name="Gangashetty P."/>
            <person name="Hamidou F."/>
            <person name="Sanogo M.D."/>
            <person name="Zwaenepoel A."/>
            <person name="Wallace J."/>
            <person name="Van De Peer Y."/>
            <person name="Van Deynze A."/>
        </authorList>
    </citation>
    <scope>NUCLEOTIDE SEQUENCE</scope>
    <source>
        <tissue evidence="2">Leaves</tissue>
    </source>
</reference>
<feature type="region of interest" description="Disordered" evidence="1">
    <location>
        <begin position="56"/>
        <end position="84"/>
    </location>
</feature>
<proteinExistence type="predicted"/>
<accession>A0A835BK18</accession>
<protein>
    <submittedName>
        <fullName evidence="2">Uncharacterized protein</fullName>
    </submittedName>
</protein>
<name>A0A835BK18_9POAL</name>
<dbReference type="AlphaFoldDB" id="A0A835BK18"/>
<organism evidence="2 3">
    <name type="scientific">Digitaria exilis</name>
    <dbReference type="NCBI Taxonomy" id="1010633"/>
    <lineage>
        <taxon>Eukaryota</taxon>
        <taxon>Viridiplantae</taxon>
        <taxon>Streptophyta</taxon>
        <taxon>Embryophyta</taxon>
        <taxon>Tracheophyta</taxon>
        <taxon>Spermatophyta</taxon>
        <taxon>Magnoliopsida</taxon>
        <taxon>Liliopsida</taxon>
        <taxon>Poales</taxon>
        <taxon>Poaceae</taxon>
        <taxon>PACMAD clade</taxon>
        <taxon>Panicoideae</taxon>
        <taxon>Panicodae</taxon>
        <taxon>Paniceae</taxon>
        <taxon>Anthephorinae</taxon>
        <taxon>Digitaria</taxon>
    </lineage>
</organism>
<evidence type="ECO:0000256" key="1">
    <source>
        <dbReference type="SAM" id="MobiDB-lite"/>
    </source>
</evidence>
<gene>
    <name evidence="2" type="ORF">HU200_037597</name>
</gene>
<evidence type="ECO:0000313" key="2">
    <source>
        <dbReference type="EMBL" id="KAF8695366.1"/>
    </source>
</evidence>
<dbReference type="Proteomes" id="UP000636709">
    <property type="component" value="Unassembled WGS sequence"/>
</dbReference>
<dbReference type="Gramene" id="Dexi2A01G0018370.1">
    <property type="protein sequence ID" value="Dexi2A01G0018370.1:cds"/>
    <property type="gene ID" value="Dexi2A01G0018370"/>
</dbReference>